<reference evidence="2 3" key="1">
    <citation type="journal article" date="2017" name="Gigascience">
        <title>Genome sequence of the small brown planthopper, Laodelphax striatellus.</title>
        <authorList>
            <person name="Zhu J."/>
            <person name="Jiang F."/>
            <person name="Wang X."/>
            <person name="Yang P."/>
            <person name="Bao Y."/>
            <person name="Zhao W."/>
            <person name="Wang W."/>
            <person name="Lu H."/>
            <person name="Wang Q."/>
            <person name="Cui N."/>
            <person name="Li J."/>
            <person name="Chen X."/>
            <person name="Luo L."/>
            <person name="Yu J."/>
            <person name="Kang L."/>
            <person name="Cui F."/>
        </authorList>
    </citation>
    <scope>NUCLEOTIDE SEQUENCE [LARGE SCALE GENOMIC DNA]</scope>
    <source>
        <strain evidence="2">Lst14</strain>
    </source>
</reference>
<sequence length="139" mass="15516">MNEPTAVVEFAFRFVRWRGARTHSHERRPRPPWVDQQDSAGSAVSRTQAPQAVSAKLEQYHRCDGVCVTSALSRHTVAAIRSLLIHLLSTRQIFNDQSRGDAPRSLAVHTCALVRSTVCSSVPTYYPIIPTYPTKICAQ</sequence>
<feature type="compositionally biased region" description="Polar residues" evidence="1">
    <location>
        <begin position="36"/>
        <end position="48"/>
    </location>
</feature>
<evidence type="ECO:0000313" key="2">
    <source>
        <dbReference type="EMBL" id="RZF37090.1"/>
    </source>
</evidence>
<feature type="compositionally biased region" description="Basic residues" evidence="1">
    <location>
        <begin position="21"/>
        <end position="30"/>
    </location>
</feature>
<keyword evidence="3" id="KW-1185">Reference proteome</keyword>
<proteinExistence type="predicted"/>
<feature type="region of interest" description="Disordered" evidence="1">
    <location>
        <begin position="21"/>
        <end position="48"/>
    </location>
</feature>
<comment type="caution">
    <text evidence="2">The sequence shown here is derived from an EMBL/GenBank/DDBJ whole genome shotgun (WGS) entry which is preliminary data.</text>
</comment>
<name>A0A482WVM0_LAOST</name>
<dbReference type="EMBL" id="QKKF02025306">
    <property type="protein sequence ID" value="RZF37090.1"/>
    <property type="molecule type" value="Genomic_DNA"/>
</dbReference>
<evidence type="ECO:0000256" key="1">
    <source>
        <dbReference type="SAM" id="MobiDB-lite"/>
    </source>
</evidence>
<evidence type="ECO:0000313" key="3">
    <source>
        <dbReference type="Proteomes" id="UP000291343"/>
    </source>
</evidence>
<accession>A0A482WVM0</accession>
<protein>
    <submittedName>
        <fullName evidence="2">Uncharacterized protein</fullName>
    </submittedName>
</protein>
<organism evidence="2 3">
    <name type="scientific">Laodelphax striatellus</name>
    <name type="common">Small brown planthopper</name>
    <name type="synonym">Delphax striatella</name>
    <dbReference type="NCBI Taxonomy" id="195883"/>
    <lineage>
        <taxon>Eukaryota</taxon>
        <taxon>Metazoa</taxon>
        <taxon>Ecdysozoa</taxon>
        <taxon>Arthropoda</taxon>
        <taxon>Hexapoda</taxon>
        <taxon>Insecta</taxon>
        <taxon>Pterygota</taxon>
        <taxon>Neoptera</taxon>
        <taxon>Paraneoptera</taxon>
        <taxon>Hemiptera</taxon>
        <taxon>Auchenorrhyncha</taxon>
        <taxon>Fulgoroidea</taxon>
        <taxon>Delphacidae</taxon>
        <taxon>Criomorphinae</taxon>
        <taxon>Laodelphax</taxon>
    </lineage>
</organism>
<dbReference type="InParanoid" id="A0A482WVM0"/>
<dbReference type="Proteomes" id="UP000291343">
    <property type="component" value="Unassembled WGS sequence"/>
</dbReference>
<gene>
    <name evidence="2" type="ORF">LSTR_LSTR015595</name>
</gene>
<dbReference type="AlphaFoldDB" id="A0A482WVM0"/>